<dbReference type="GO" id="GO:0007165">
    <property type="term" value="P:signal transduction"/>
    <property type="evidence" value="ECO:0007669"/>
    <property type="project" value="UniProtKB-KW"/>
</dbReference>
<keyword evidence="9" id="KW-1185">Reference proteome</keyword>
<dbReference type="Pfam" id="PF00672">
    <property type="entry name" value="HAMP"/>
    <property type="match status" value="1"/>
</dbReference>
<keyword evidence="5" id="KW-0472">Membrane</keyword>
<dbReference type="CDD" id="cd06225">
    <property type="entry name" value="HAMP"/>
    <property type="match status" value="1"/>
</dbReference>
<feature type="domain" description="Methyl-accepting transducer" evidence="6">
    <location>
        <begin position="269"/>
        <end position="498"/>
    </location>
</feature>
<feature type="domain" description="HAMP" evidence="7">
    <location>
        <begin position="212"/>
        <end position="264"/>
    </location>
</feature>
<proteinExistence type="inferred from homology"/>
<dbReference type="SMART" id="SM00304">
    <property type="entry name" value="HAMP"/>
    <property type="match status" value="1"/>
</dbReference>
<dbReference type="GO" id="GO:0005886">
    <property type="term" value="C:plasma membrane"/>
    <property type="evidence" value="ECO:0007669"/>
    <property type="project" value="TreeGrafter"/>
</dbReference>
<protein>
    <submittedName>
        <fullName evidence="8">Methyl-accepting chemotaxis protein</fullName>
    </submittedName>
</protein>
<dbReference type="SMART" id="SM00283">
    <property type="entry name" value="MA"/>
    <property type="match status" value="1"/>
</dbReference>
<gene>
    <name evidence="8" type="ORF">SAMN05216552_10307</name>
</gene>
<dbReference type="PROSITE" id="PS50885">
    <property type="entry name" value="HAMP"/>
    <property type="match status" value="1"/>
</dbReference>
<feature type="transmembrane region" description="Helical" evidence="5">
    <location>
        <begin position="12"/>
        <end position="35"/>
    </location>
</feature>
<dbReference type="EMBL" id="FPBO01000030">
    <property type="protein sequence ID" value="SFV09439.1"/>
    <property type="molecule type" value="Genomic_DNA"/>
</dbReference>
<evidence type="ECO:0000256" key="5">
    <source>
        <dbReference type="SAM" id="Phobius"/>
    </source>
</evidence>
<dbReference type="PANTHER" id="PTHR43531">
    <property type="entry name" value="PROTEIN ICFG"/>
    <property type="match status" value="1"/>
</dbReference>
<reference evidence="9" key="1">
    <citation type="submission" date="2016-10" db="EMBL/GenBank/DDBJ databases">
        <authorList>
            <person name="Varghese N."/>
            <person name="Submissions S."/>
        </authorList>
    </citation>
    <scope>NUCLEOTIDE SEQUENCE [LARGE SCALE GENOMIC DNA]</scope>
    <source>
        <strain evidence="9">CGMCC 1.11014</strain>
    </source>
</reference>
<dbReference type="Pfam" id="PF12729">
    <property type="entry name" value="4HB_MCP_1"/>
    <property type="match status" value="1"/>
</dbReference>
<evidence type="ECO:0000259" key="7">
    <source>
        <dbReference type="PROSITE" id="PS50885"/>
    </source>
</evidence>
<dbReference type="FunFam" id="1.10.287.950:FF:000001">
    <property type="entry name" value="Methyl-accepting chemotaxis sensory transducer"/>
    <property type="match status" value="1"/>
</dbReference>
<evidence type="ECO:0000256" key="1">
    <source>
        <dbReference type="ARBA" id="ARBA00004370"/>
    </source>
</evidence>
<comment type="subcellular location">
    <subcellularLocation>
        <location evidence="1">Membrane</location>
    </subcellularLocation>
</comment>
<dbReference type="GO" id="GO:0004888">
    <property type="term" value="F:transmembrane signaling receptor activity"/>
    <property type="evidence" value="ECO:0007669"/>
    <property type="project" value="TreeGrafter"/>
</dbReference>
<sequence length="550" mass="58020">MNWSNLRIGVRLGGCFALVLVLMTVLMGTAVWLLARLGSATDFMLNDAVAKERLVVEWYHATRLNSMRTLVVARSGNPEEQERIERDIKATSATISQLQKQLESTLLSAAGKELYAAVSSRRQDYVQARATVFRARQDGRLAEMNQLIESRFAPTLAAYLASIDALARHQQDRAAGVAREVGAQNAGGQAFLAGAWLFALLAGTAGAAWTTRSITRPLRRAMEIAQTIAKGDLTSRIVAPSRDETGQLMAALAEMNNSLVRIVGEVRVSSDTISAASKQIASGNMDLATRTAEQSSSLEEASASLEELASAVKHHFGIARNAQDIARSSSDIALRGGAVVAEVRATMATINESSRKIADIVGVIDAIAFQTNILALNAAVEAARAGEEGRGFAVVASEVRNLAQRSAVAAREIKALIADSVARVEAGGRLVDQAGATMDQIVDSTGHVNRIMGEITLAGAEESSGIEQISQAVMELDSTTQQNAALVEEAAATADGLQERATRLVALVGQFELGSARQSGAAIPLPRAGAGRKAIAAPAGQSDQGWARVA</sequence>
<evidence type="ECO:0000313" key="8">
    <source>
        <dbReference type="EMBL" id="SFV09439.1"/>
    </source>
</evidence>
<dbReference type="Gene3D" id="1.10.287.950">
    <property type="entry name" value="Methyl-accepting chemotaxis protein"/>
    <property type="match status" value="1"/>
</dbReference>
<dbReference type="InterPro" id="IPR051310">
    <property type="entry name" value="MCP_chemotaxis"/>
</dbReference>
<evidence type="ECO:0000313" key="9">
    <source>
        <dbReference type="Proteomes" id="UP000199391"/>
    </source>
</evidence>
<accession>A0A1I7LIL2</accession>
<evidence type="ECO:0000259" key="6">
    <source>
        <dbReference type="PROSITE" id="PS50111"/>
    </source>
</evidence>
<keyword evidence="4" id="KW-0807">Transducer</keyword>
<dbReference type="Proteomes" id="UP000199391">
    <property type="component" value="Unassembled WGS sequence"/>
</dbReference>
<dbReference type="InterPro" id="IPR024478">
    <property type="entry name" value="HlyB_4HB_MCP"/>
</dbReference>
<evidence type="ECO:0000256" key="2">
    <source>
        <dbReference type="ARBA" id="ARBA00022481"/>
    </source>
</evidence>
<dbReference type="STRING" id="1035707.SAMN05216552_10307"/>
<dbReference type="RefSeq" id="WP_177307511.1">
    <property type="nucleotide sequence ID" value="NZ_FPBO01000030.1"/>
</dbReference>
<keyword evidence="5" id="KW-1133">Transmembrane helix</keyword>
<dbReference type="PROSITE" id="PS50111">
    <property type="entry name" value="CHEMOTAXIS_TRANSDUC_2"/>
    <property type="match status" value="1"/>
</dbReference>
<dbReference type="InterPro" id="IPR047347">
    <property type="entry name" value="YvaQ-like_sensor"/>
</dbReference>
<keyword evidence="5" id="KW-0812">Transmembrane</keyword>
<dbReference type="InterPro" id="IPR004089">
    <property type="entry name" value="MCPsignal_dom"/>
</dbReference>
<dbReference type="Pfam" id="PF00015">
    <property type="entry name" value="MCPsignal"/>
    <property type="match status" value="1"/>
</dbReference>
<dbReference type="GO" id="GO:0006935">
    <property type="term" value="P:chemotaxis"/>
    <property type="evidence" value="ECO:0007669"/>
    <property type="project" value="TreeGrafter"/>
</dbReference>
<dbReference type="PANTHER" id="PTHR43531:SF14">
    <property type="entry name" value="METHYL-ACCEPTING CHEMOTAXIS PROTEIN I-RELATED"/>
    <property type="match status" value="1"/>
</dbReference>
<dbReference type="CDD" id="cd19411">
    <property type="entry name" value="MCP2201-like_sensor"/>
    <property type="match status" value="1"/>
</dbReference>
<dbReference type="AlphaFoldDB" id="A0A1I7LIL2"/>
<organism evidence="8 9">
    <name type="scientific">Pseudoduganella namucuonensis</name>
    <dbReference type="NCBI Taxonomy" id="1035707"/>
    <lineage>
        <taxon>Bacteria</taxon>
        <taxon>Pseudomonadati</taxon>
        <taxon>Pseudomonadota</taxon>
        <taxon>Betaproteobacteria</taxon>
        <taxon>Burkholderiales</taxon>
        <taxon>Oxalobacteraceae</taxon>
        <taxon>Telluria group</taxon>
        <taxon>Pseudoduganella</taxon>
    </lineage>
</organism>
<keyword evidence="2" id="KW-0488">Methylation</keyword>
<dbReference type="SUPFAM" id="SSF58104">
    <property type="entry name" value="Methyl-accepting chemotaxis protein (MCP) signaling domain"/>
    <property type="match status" value="1"/>
</dbReference>
<evidence type="ECO:0000256" key="3">
    <source>
        <dbReference type="ARBA" id="ARBA00029447"/>
    </source>
</evidence>
<dbReference type="InterPro" id="IPR003660">
    <property type="entry name" value="HAMP_dom"/>
</dbReference>
<comment type="similarity">
    <text evidence="3">Belongs to the methyl-accepting chemotaxis (MCP) protein family.</text>
</comment>
<evidence type="ECO:0000256" key="4">
    <source>
        <dbReference type="PROSITE-ProRule" id="PRU00284"/>
    </source>
</evidence>
<name>A0A1I7LIL2_9BURK</name>